<organism evidence="2 3">
    <name type="scientific">Phormidium nigroviride PCC 7112</name>
    <dbReference type="NCBI Taxonomy" id="179408"/>
    <lineage>
        <taxon>Bacteria</taxon>
        <taxon>Bacillati</taxon>
        <taxon>Cyanobacteriota</taxon>
        <taxon>Cyanophyceae</taxon>
        <taxon>Oscillatoriophycideae</taxon>
        <taxon>Oscillatoriales</taxon>
        <taxon>Oscillatoriaceae</taxon>
        <taxon>Phormidium</taxon>
    </lineage>
</organism>
<evidence type="ECO:0000256" key="1">
    <source>
        <dbReference type="SAM" id="Phobius"/>
    </source>
</evidence>
<keyword evidence="1" id="KW-0812">Transmembrane</keyword>
<evidence type="ECO:0008006" key="4">
    <source>
        <dbReference type="Google" id="ProtNLM"/>
    </source>
</evidence>
<sequence length="435" mass="46075">MTLKASQSPSKIGLLDLWRQFIPLSLSDVAMAFGDPMMTAALAHLPDARVNLAAVGIAKALAVFFESPIIMLLHASNALAPNGRSRRALWRFTLLAGGGLSALLLLLTLPFIFATLGGTLLGIPPQLRQTVQSVLTLMFLWPLAIAWRRYFQGLLIHTGHSQAVAKASMVRLLIVALTLWGGFVLKMSGAVLAGTALIAGVLSEALVVTIAAHRLGATRSPGTIDSELKLPTNLKSVWNFYWPLGSSMLVVWGGRAVLVGIIARAQDANIALAAWPAAWGLVLVIANATRMVQQVIIKNRDQVSDRQLIAFALSVGGFCSLLLFLGSTTPFGLQVVQSFIGNDEALVESIRPVLLLCAFVPLLVAVQNATQGFLVGAGQTKGLNYATWIGTTILLLVAFGAVQLGASGAIAAASAMIISLTIEVSCLAFNLRKQL</sequence>
<evidence type="ECO:0000313" key="3">
    <source>
        <dbReference type="Proteomes" id="UP000010478"/>
    </source>
</evidence>
<feature type="transmembrane region" description="Helical" evidence="1">
    <location>
        <begin position="133"/>
        <end position="151"/>
    </location>
</feature>
<dbReference type="EMBL" id="CP003615">
    <property type="protein sequence ID" value="AFZ10627.1"/>
    <property type="molecule type" value="Genomic_DNA"/>
</dbReference>
<name>K9VT14_9CYAN</name>
<keyword evidence="3" id="KW-1185">Reference proteome</keyword>
<dbReference type="Proteomes" id="UP000010478">
    <property type="component" value="Plasmid pOSC7112.01"/>
</dbReference>
<dbReference type="HOGENOM" id="CLU_043807_0_0_3"/>
<feature type="transmembrane region" description="Helical" evidence="1">
    <location>
        <begin position="240"/>
        <end position="262"/>
    </location>
</feature>
<feature type="transmembrane region" description="Helical" evidence="1">
    <location>
        <begin position="353"/>
        <end position="370"/>
    </location>
</feature>
<accession>K9VT14</accession>
<dbReference type="KEGG" id="oni:Osc7112_6485"/>
<feature type="transmembrane region" description="Helical" evidence="1">
    <location>
        <begin position="408"/>
        <end position="431"/>
    </location>
</feature>
<proteinExistence type="predicted"/>
<feature type="transmembrane region" description="Helical" evidence="1">
    <location>
        <begin position="92"/>
        <end position="113"/>
    </location>
</feature>
<dbReference type="RefSeq" id="WP_015211799.1">
    <property type="nucleotide sequence ID" value="NC_019763.1"/>
</dbReference>
<keyword evidence="1" id="KW-1133">Transmembrane helix</keyword>
<geneLocation type="plasmid" evidence="2 3">
    <name>pOSC7112.01</name>
</geneLocation>
<protein>
    <recommendedName>
        <fullName evidence="4">Multi antimicrobial extrusion protein MatE</fullName>
    </recommendedName>
</protein>
<gene>
    <name evidence="2" type="ORF">Osc7112_6485</name>
</gene>
<reference evidence="2 3" key="1">
    <citation type="submission" date="2012-05" db="EMBL/GenBank/DDBJ databases">
        <title>Finished plasmid 1 of genome of Oscillatoria sp. PCC 7112.</title>
        <authorList>
            <consortium name="US DOE Joint Genome Institute"/>
            <person name="Gugger M."/>
            <person name="Coursin T."/>
            <person name="Rippka R."/>
            <person name="Tandeau De Marsac N."/>
            <person name="Huntemann M."/>
            <person name="Wei C.-L."/>
            <person name="Han J."/>
            <person name="Detter J.C."/>
            <person name="Han C."/>
            <person name="Tapia R."/>
            <person name="Davenport K."/>
            <person name="Daligault H."/>
            <person name="Erkkila T."/>
            <person name="Gu W."/>
            <person name="Munk A.C.C."/>
            <person name="Teshima H."/>
            <person name="Xu Y."/>
            <person name="Chain P."/>
            <person name="Chen A."/>
            <person name="Krypides N."/>
            <person name="Mavromatis K."/>
            <person name="Markowitz V."/>
            <person name="Szeto E."/>
            <person name="Ivanova N."/>
            <person name="Mikhailova N."/>
            <person name="Ovchinnikova G."/>
            <person name="Pagani I."/>
            <person name="Pati A."/>
            <person name="Goodwin L."/>
            <person name="Peters L."/>
            <person name="Pitluck S."/>
            <person name="Woyke T."/>
            <person name="Kerfeld C."/>
        </authorList>
    </citation>
    <scope>NUCLEOTIDE SEQUENCE [LARGE SCALE GENOMIC DNA]</scope>
    <source>
        <strain evidence="2 3">PCC 7112</strain>
        <plasmid evidence="2 3">pOSC7112.01</plasmid>
    </source>
</reference>
<feature type="transmembrane region" description="Helical" evidence="1">
    <location>
        <begin position="189"/>
        <end position="212"/>
    </location>
</feature>
<evidence type="ECO:0000313" key="2">
    <source>
        <dbReference type="EMBL" id="AFZ10627.1"/>
    </source>
</evidence>
<keyword evidence="2" id="KW-0614">Plasmid</keyword>
<feature type="transmembrane region" description="Helical" evidence="1">
    <location>
        <begin position="382"/>
        <end position="402"/>
    </location>
</feature>
<keyword evidence="1" id="KW-0472">Membrane</keyword>
<feature type="transmembrane region" description="Helical" evidence="1">
    <location>
        <begin position="268"/>
        <end position="288"/>
    </location>
</feature>
<dbReference type="AlphaFoldDB" id="K9VT14"/>
<dbReference type="OrthoDB" id="569269at2"/>
<feature type="transmembrane region" description="Helical" evidence="1">
    <location>
        <begin position="163"/>
        <end position="183"/>
    </location>
</feature>
<feature type="transmembrane region" description="Helical" evidence="1">
    <location>
        <begin position="308"/>
        <end position="333"/>
    </location>
</feature>